<accession>A0ABW4TN99</accession>
<evidence type="ECO:0000259" key="1">
    <source>
        <dbReference type="Pfam" id="PF12697"/>
    </source>
</evidence>
<dbReference type="EMBL" id="JBHUGD010000003">
    <property type="protein sequence ID" value="MFD1946943.1"/>
    <property type="molecule type" value="Genomic_DNA"/>
</dbReference>
<protein>
    <submittedName>
        <fullName evidence="2">Alpha/beta fold hydrolase</fullName>
    </submittedName>
</protein>
<gene>
    <name evidence="2" type="ORF">ACFSDE_09070</name>
</gene>
<sequence length="235" mass="24960">MQIVLVPGLWLNASTWDAVVPELEAAGHTAHPLTLPGMASKDADRSAVGLADHVGAVVEALDAAYDAGGGEQVLLVSHSAGCGIAHAATDARPDKVGRQVHIGGFPGDDGDPLLSGLPAENGEVAMPDWKEMGEDANVRDFSDEQLTQFYADAIPVPERVISEPVRLHDERRWDVPATEICPEYTAADLKEWVDGGHLAELASIKEKDYVDLGGGHWPQLTQPKALAQAILDAAR</sequence>
<reference evidence="3" key="1">
    <citation type="journal article" date="2019" name="Int. J. Syst. Evol. Microbiol.">
        <title>The Global Catalogue of Microorganisms (GCM) 10K type strain sequencing project: providing services to taxonomists for standard genome sequencing and annotation.</title>
        <authorList>
            <consortium name="The Broad Institute Genomics Platform"/>
            <consortium name="The Broad Institute Genome Sequencing Center for Infectious Disease"/>
            <person name="Wu L."/>
            <person name="Ma J."/>
        </authorList>
    </citation>
    <scope>NUCLEOTIDE SEQUENCE [LARGE SCALE GENOMIC DNA]</scope>
    <source>
        <strain evidence="3">CGMCC 1.12477</strain>
    </source>
</reference>
<dbReference type="PANTHER" id="PTHR37017">
    <property type="entry name" value="AB HYDROLASE-1 DOMAIN-CONTAINING PROTEIN-RELATED"/>
    <property type="match status" value="1"/>
</dbReference>
<proteinExistence type="predicted"/>
<dbReference type="Pfam" id="PF12697">
    <property type="entry name" value="Abhydrolase_6"/>
    <property type="match status" value="1"/>
</dbReference>
<keyword evidence="2" id="KW-0378">Hydrolase</keyword>
<dbReference type="InterPro" id="IPR000073">
    <property type="entry name" value="AB_hydrolase_1"/>
</dbReference>
<dbReference type="SUPFAM" id="SSF53474">
    <property type="entry name" value="alpha/beta-Hydrolases"/>
    <property type="match status" value="1"/>
</dbReference>
<dbReference type="RefSeq" id="WP_343917573.1">
    <property type="nucleotide sequence ID" value="NZ_BAAAJT010000002.1"/>
</dbReference>
<keyword evidence="3" id="KW-1185">Reference proteome</keyword>
<name>A0ABW4TN99_9ACTN</name>
<feature type="domain" description="AB hydrolase-1" evidence="1">
    <location>
        <begin position="3"/>
        <end position="229"/>
    </location>
</feature>
<dbReference type="Proteomes" id="UP001597351">
    <property type="component" value="Unassembled WGS sequence"/>
</dbReference>
<comment type="caution">
    <text evidence="2">The sequence shown here is derived from an EMBL/GenBank/DDBJ whole genome shotgun (WGS) entry which is preliminary data.</text>
</comment>
<dbReference type="Gene3D" id="3.40.50.1820">
    <property type="entry name" value="alpha/beta hydrolase"/>
    <property type="match status" value="1"/>
</dbReference>
<organism evidence="2 3">
    <name type="scientific">Nocardioides aestuarii</name>
    <dbReference type="NCBI Taxonomy" id="252231"/>
    <lineage>
        <taxon>Bacteria</taxon>
        <taxon>Bacillati</taxon>
        <taxon>Actinomycetota</taxon>
        <taxon>Actinomycetes</taxon>
        <taxon>Propionibacteriales</taxon>
        <taxon>Nocardioidaceae</taxon>
        <taxon>Nocardioides</taxon>
    </lineage>
</organism>
<dbReference type="InterPro" id="IPR029058">
    <property type="entry name" value="AB_hydrolase_fold"/>
</dbReference>
<dbReference type="InterPro" id="IPR052897">
    <property type="entry name" value="Sec-Metab_Biosynth_Hydrolase"/>
</dbReference>
<evidence type="ECO:0000313" key="3">
    <source>
        <dbReference type="Proteomes" id="UP001597351"/>
    </source>
</evidence>
<dbReference type="PANTHER" id="PTHR37017:SF11">
    <property type="entry name" value="ESTERASE_LIPASE_THIOESTERASE DOMAIN-CONTAINING PROTEIN"/>
    <property type="match status" value="1"/>
</dbReference>
<dbReference type="GO" id="GO:0016787">
    <property type="term" value="F:hydrolase activity"/>
    <property type="evidence" value="ECO:0007669"/>
    <property type="project" value="UniProtKB-KW"/>
</dbReference>
<evidence type="ECO:0000313" key="2">
    <source>
        <dbReference type="EMBL" id="MFD1946943.1"/>
    </source>
</evidence>